<dbReference type="Proteomes" id="UP001529510">
    <property type="component" value="Unassembled WGS sequence"/>
</dbReference>
<accession>A0ABD0MTY4</accession>
<evidence type="ECO:0000313" key="1">
    <source>
        <dbReference type="EMBL" id="KAL0152426.1"/>
    </source>
</evidence>
<dbReference type="AlphaFoldDB" id="A0ABD0MTY4"/>
<proteinExistence type="predicted"/>
<protein>
    <submittedName>
        <fullName evidence="1">Uncharacterized protein</fullName>
    </submittedName>
</protein>
<gene>
    <name evidence="1" type="ORF">M9458_052149</name>
</gene>
<organism evidence="1 2">
    <name type="scientific">Cirrhinus mrigala</name>
    <name type="common">Mrigala</name>
    <dbReference type="NCBI Taxonomy" id="683832"/>
    <lineage>
        <taxon>Eukaryota</taxon>
        <taxon>Metazoa</taxon>
        <taxon>Chordata</taxon>
        <taxon>Craniata</taxon>
        <taxon>Vertebrata</taxon>
        <taxon>Euteleostomi</taxon>
        <taxon>Actinopterygii</taxon>
        <taxon>Neopterygii</taxon>
        <taxon>Teleostei</taxon>
        <taxon>Ostariophysi</taxon>
        <taxon>Cypriniformes</taxon>
        <taxon>Cyprinidae</taxon>
        <taxon>Labeoninae</taxon>
        <taxon>Labeonini</taxon>
        <taxon>Cirrhinus</taxon>
    </lineage>
</organism>
<reference evidence="1 2" key="1">
    <citation type="submission" date="2024-05" db="EMBL/GenBank/DDBJ databases">
        <title>Genome sequencing and assembly of Indian major carp, Cirrhinus mrigala (Hamilton, 1822).</title>
        <authorList>
            <person name="Mohindra V."/>
            <person name="Chowdhury L.M."/>
            <person name="Lal K."/>
            <person name="Jena J.K."/>
        </authorList>
    </citation>
    <scope>NUCLEOTIDE SEQUENCE [LARGE SCALE GENOMIC DNA]</scope>
    <source>
        <strain evidence="1">CM1030</strain>
        <tissue evidence="1">Blood</tissue>
    </source>
</reference>
<keyword evidence="2" id="KW-1185">Reference proteome</keyword>
<sequence length="142" mass="15756">GNLLRSFNYISHHPVPGAHRFRFRVSQFTSFLAAISACLAGSPFAKFCMVMPSILSGLINRTANPVCEPLLPALCRPPLLSWIIVFDRCRPRPFAWTITIPLDLPSPHQSAVVDLRLLTLLDSIKLLHMDPTSHDPSITASQ</sequence>
<dbReference type="EMBL" id="JAMKFB020000189">
    <property type="protein sequence ID" value="KAL0152426.1"/>
    <property type="molecule type" value="Genomic_DNA"/>
</dbReference>
<feature type="non-terminal residue" evidence="1">
    <location>
        <position position="1"/>
    </location>
</feature>
<name>A0ABD0MTY4_CIRMR</name>
<comment type="caution">
    <text evidence="1">The sequence shown here is derived from an EMBL/GenBank/DDBJ whole genome shotgun (WGS) entry which is preliminary data.</text>
</comment>
<evidence type="ECO:0000313" key="2">
    <source>
        <dbReference type="Proteomes" id="UP001529510"/>
    </source>
</evidence>